<dbReference type="PROSITE" id="PS51625">
    <property type="entry name" value="SAM_MT_TRMB"/>
    <property type="match status" value="1"/>
</dbReference>
<feature type="binding site" evidence="7">
    <location>
        <begin position="192"/>
        <end position="195"/>
    </location>
    <ligand>
        <name>substrate</name>
    </ligand>
</feature>
<dbReference type="InterPro" id="IPR029063">
    <property type="entry name" value="SAM-dependent_MTases_sf"/>
</dbReference>
<evidence type="ECO:0000256" key="2">
    <source>
        <dbReference type="ARBA" id="ARBA00003015"/>
    </source>
</evidence>
<comment type="similarity">
    <text evidence="7">Belongs to the class I-like SAM-binding methyltransferase superfamily. TrmB family.</text>
</comment>
<dbReference type="HAMAP" id="MF_01057">
    <property type="entry name" value="tRNA_methyltr_TrmB"/>
    <property type="match status" value="1"/>
</dbReference>
<feature type="binding site" evidence="7">
    <location>
        <position position="42"/>
    </location>
    <ligand>
        <name>S-adenosyl-L-methionine</name>
        <dbReference type="ChEBI" id="CHEBI:59789"/>
    </ligand>
</feature>
<dbReference type="Proteomes" id="UP001595907">
    <property type="component" value="Unassembled WGS sequence"/>
</dbReference>
<dbReference type="SUPFAM" id="SSF53335">
    <property type="entry name" value="S-adenosyl-L-methionine-dependent methyltransferases"/>
    <property type="match status" value="1"/>
</dbReference>
<comment type="caution">
    <text evidence="8">The sequence shown here is derived from an EMBL/GenBank/DDBJ whole genome shotgun (WGS) entry which is preliminary data.</text>
</comment>
<dbReference type="InterPro" id="IPR055361">
    <property type="entry name" value="tRNA_methyltr_TrmB_bact"/>
</dbReference>
<evidence type="ECO:0000256" key="5">
    <source>
        <dbReference type="ARBA" id="ARBA00022691"/>
    </source>
</evidence>
<comment type="catalytic activity">
    <reaction evidence="1 7">
        <text>guanosine(46) in tRNA + S-adenosyl-L-methionine = N(7)-methylguanosine(46) in tRNA + S-adenosyl-L-homocysteine</text>
        <dbReference type="Rhea" id="RHEA:42708"/>
        <dbReference type="Rhea" id="RHEA-COMP:10188"/>
        <dbReference type="Rhea" id="RHEA-COMP:10189"/>
        <dbReference type="ChEBI" id="CHEBI:57856"/>
        <dbReference type="ChEBI" id="CHEBI:59789"/>
        <dbReference type="ChEBI" id="CHEBI:74269"/>
        <dbReference type="ChEBI" id="CHEBI:74480"/>
        <dbReference type="EC" id="2.1.1.33"/>
    </reaction>
</comment>
<dbReference type="InterPro" id="IPR003358">
    <property type="entry name" value="tRNA_(Gua-N-7)_MeTrfase_Trmb"/>
</dbReference>
<proteinExistence type="inferred from homology"/>
<dbReference type="Pfam" id="PF02390">
    <property type="entry name" value="Methyltransf_4"/>
    <property type="match status" value="1"/>
</dbReference>
<evidence type="ECO:0000256" key="4">
    <source>
        <dbReference type="ARBA" id="ARBA00022679"/>
    </source>
</evidence>
<feature type="binding site" evidence="7">
    <location>
        <position position="67"/>
    </location>
    <ligand>
        <name>S-adenosyl-L-methionine</name>
        <dbReference type="ChEBI" id="CHEBI:59789"/>
    </ligand>
</feature>
<dbReference type="NCBIfam" id="NF001080">
    <property type="entry name" value="PRK00121.2-2"/>
    <property type="match status" value="1"/>
</dbReference>
<evidence type="ECO:0000256" key="6">
    <source>
        <dbReference type="ARBA" id="ARBA00022694"/>
    </source>
</evidence>
<evidence type="ECO:0000256" key="7">
    <source>
        <dbReference type="HAMAP-Rule" id="MF_01057"/>
    </source>
</evidence>
<feature type="binding site" evidence="7">
    <location>
        <position position="152"/>
    </location>
    <ligand>
        <name>substrate</name>
    </ligand>
</feature>
<organism evidence="8 9">
    <name type="scientific">Ferruginibacter yonginensis</name>
    <dbReference type="NCBI Taxonomy" id="1310416"/>
    <lineage>
        <taxon>Bacteria</taxon>
        <taxon>Pseudomonadati</taxon>
        <taxon>Bacteroidota</taxon>
        <taxon>Chitinophagia</taxon>
        <taxon>Chitinophagales</taxon>
        <taxon>Chitinophagaceae</taxon>
        <taxon>Ferruginibacter</taxon>
    </lineage>
</organism>
<evidence type="ECO:0000313" key="9">
    <source>
        <dbReference type="Proteomes" id="UP001595907"/>
    </source>
</evidence>
<comment type="function">
    <text evidence="2 7">Catalyzes the formation of N(7)-methylguanine at position 46 (m7G46) in tRNA.</text>
</comment>
<accession>A0ABV8QVU8</accession>
<protein>
    <recommendedName>
        <fullName evidence="7">tRNA (guanine-N(7)-)-methyltransferase</fullName>
        <ecNumber evidence="7">2.1.1.33</ecNumber>
    </recommendedName>
    <alternativeName>
        <fullName evidence="7">tRNA (guanine(46)-N(7))-methyltransferase</fullName>
    </alternativeName>
    <alternativeName>
        <fullName evidence="7">tRNA(m7G46)-methyltransferase</fullName>
    </alternativeName>
</protein>
<evidence type="ECO:0000256" key="3">
    <source>
        <dbReference type="ARBA" id="ARBA00022603"/>
    </source>
</evidence>
<evidence type="ECO:0000313" key="8">
    <source>
        <dbReference type="EMBL" id="MFC4263054.1"/>
    </source>
</evidence>
<dbReference type="PANTHER" id="PTHR23417">
    <property type="entry name" value="3-DEOXY-D-MANNO-OCTULOSONIC-ACID TRANSFERASE/TRNA GUANINE-N 7 - -METHYLTRANSFERASE"/>
    <property type="match status" value="1"/>
</dbReference>
<comment type="pathway">
    <text evidence="7">tRNA modification; N(7)-methylguanine-tRNA biosynthesis.</text>
</comment>
<name>A0ABV8QVU8_9BACT</name>
<gene>
    <name evidence="7 8" type="primary">trmB</name>
    <name evidence="8" type="ORF">ACFOWM_09205</name>
</gene>
<keyword evidence="9" id="KW-1185">Reference proteome</keyword>
<dbReference type="RefSeq" id="WP_379709119.1">
    <property type="nucleotide sequence ID" value="NZ_JBHSCZ010000002.1"/>
</dbReference>
<comment type="caution">
    <text evidence="7">Lacks conserved residue(s) required for the propagation of feature annotation.</text>
</comment>
<keyword evidence="5 7" id="KW-0949">S-adenosyl-L-methionine</keyword>
<dbReference type="Gene3D" id="3.40.50.150">
    <property type="entry name" value="Vaccinia Virus protein VP39"/>
    <property type="match status" value="1"/>
</dbReference>
<sequence length="239" mass="27548">MAQKKLFRFAQIKSFSNVLELPTNMQGQWHAHFNNNNPIILELACGRGEYTVGLAQLYPHQNFIGVDIKGNRMYIGAKKALEMPLNNAAFLRTPIEKIADYFKEGEVNEIWITFPDPQLRVSKAKKRLTHPRFLRQYQQILPKDGVIHLKTDSPKLYEFTKLVIERYGLILLNDMDDAYKNVAISEALKIKTHYESLDIAQSKKIHYLKFQLPPVIENIDEALQLELIALAAKENEPTV</sequence>
<dbReference type="GO" id="GO:0008176">
    <property type="term" value="F:tRNA (guanine(46)-N7)-methyltransferase activity"/>
    <property type="evidence" value="ECO:0007669"/>
    <property type="project" value="UniProtKB-EC"/>
</dbReference>
<evidence type="ECO:0000256" key="1">
    <source>
        <dbReference type="ARBA" id="ARBA00000142"/>
    </source>
</evidence>
<dbReference type="EC" id="2.1.1.33" evidence="7"/>
<dbReference type="EMBL" id="JBHSCZ010000002">
    <property type="protein sequence ID" value="MFC4263054.1"/>
    <property type="molecule type" value="Genomic_DNA"/>
</dbReference>
<keyword evidence="6 7" id="KW-0819">tRNA processing</keyword>
<keyword evidence="4 7" id="KW-0808">Transferase</keyword>
<reference evidence="9" key="1">
    <citation type="journal article" date="2019" name="Int. J. Syst. Evol. Microbiol.">
        <title>The Global Catalogue of Microorganisms (GCM) 10K type strain sequencing project: providing services to taxonomists for standard genome sequencing and annotation.</title>
        <authorList>
            <consortium name="The Broad Institute Genomics Platform"/>
            <consortium name="The Broad Institute Genome Sequencing Center for Infectious Disease"/>
            <person name="Wu L."/>
            <person name="Ma J."/>
        </authorList>
    </citation>
    <scope>NUCLEOTIDE SEQUENCE [LARGE SCALE GENOMIC DNA]</scope>
    <source>
        <strain evidence="9">CECT 8289</strain>
    </source>
</reference>
<feature type="binding site" evidence="7">
    <location>
        <position position="116"/>
    </location>
    <ligand>
        <name>S-adenosyl-L-methionine</name>
        <dbReference type="ChEBI" id="CHEBI:59789"/>
    </ligand>
</feature>
<dbReference type="PANTHER" id="PTHR23417:SF14">
    <property type="entry name" value="PENTACOTRIPEPTIDE-REPEAT REGION OF PRORP DOMAIN-CONTAINING PROTEIN"/>
    <property type="match status" value="1"/>
</dbReference>
<keyword evidence="3 7" id="KW-0489">Methyltransferase</keyword>